<evidence type="ECO:0000259" key="7">
    <source>
        <dbReference type="Pfam" id="PF06271"/>
    </source>
</evidence>
<dbReference type="PANTHER" id="PTHR36115:SF4">
    <property type="entry name" value="MEMBRANE PROTEIN"/>
    <property type="match status" value="1"/>
</dbReference>
<feature type="transmembrane region" description="Helical" evidence="6">
    <location>
        <begin position="33"/>
        <end position="56"/>
    </location>
</feature>
<keyword evidence="3 6" id="KW-0812">Transmembrane</keyword>
<evidence type="ECO:0000256" key="6">
    <source>
        <dbReference type="SAM" id="Phobius"/>
    </source>
</evidence>
<comment type="subcellular location">
    <subcellularLocation>
        <location evidence="1">Cell membrane</location>
        <topology evidence="1">Multi-pass membrane protein</topology>
    </subcellularLocation>
</comment>
<feature type="domain" description="RDD" evidence="7">
    <location>
        <begin position="26"/>
        <end position="158"/>
    </location>
</feature>
<protein>
    <submittedName>
        <fullName evidence="8">Unannotated protein</fullName>
    </submittedName>
</protein>
<dbReference type="InterPro" id="IPR051791">
    <property type="entry name" value="Pra-immunoreactive"/>
</dbReference>
<gene>
    <name evidence="8" type="ORF">UFOPK2366_00962</name>
</gene>
<dbReference type="Pfam" id="PF06271">
    <property type="entry name" value="RDD"/>
    <property type="match status" value="1"/>
</dbReference>
<organism evidence="8">
    <name type="scientific">freshwater metagenome</name>
    <dbReference type="NCBI Taxonomy" id="449393"/>
    <lineage>
        <taxon>unclassified sequences</taxon>
        <taxon>metagenomes</taxon>
        <taxon>ecological metagenomes</taxon>
    </lineage>
</organism>
<evidence type="ECO:0000313" key="8">
    <source>
        <dbReference type="EMBL" id="CAB4695140.1"/>
    </source>
</evidence>
<evidence type="ECO:0000256" key="1">
    <source>
        <dbReference type="ARBA" id="ARBA00004651"/>
    </source>
</evidence>
<proteinExistence type="predicted"/>
<evidence type="ECO:0000256" key="4">
    <source>
        <dbReference type="ARBA" id="ARBA00022989"/>
    </source>
</evidence>
<keyword evidence="2" id="KW-1003">Cell membrane</keyword>
<sequence>MNSFGQSDIDREALNQELGLPPGVVLAPIWRRLLAQAIDQLVILAPVLIIAVVAVGVRSADDLKANAFGINAAVLSVAFLYEFGMISMWGRTVGKIALGTQVVRVDSGGAVLPSSAAIRALVPLAAGVVPGVGYVLSIVVYARTIYDKRRQGWHDKGAGTIVVLRQG</sequence>
<evidence type="ECO:0000256" key="3">
    <source>
        <dbReference type="ARBA" id="ARBA00022692"/>
    </source>
</evidence>
<dbReference type="AlphaFoldDB" id="A0A6J6P6Y1"/>
<evidence type="ECO:0000256" key="2">
    <source>
        <dbReference type="ARBA" id="ARBA00022475"/>
    </source>
</evidence>
<feature type="transmembrane region" description="Helical" evidence="6">
    <location>
        <begin position="120"/>
        <end position="142"/>
    </location>
</feature>
<feature type="transmembrane region" description="Helical" evidence="6">
    <location>
        <begin position="68"/>
        <end position="89"/>
    </location>
</feature>
<dbReference type="InterPro" id="IPR010432">
    <property type="entry name" value="RDD"/>
</dbReference>
<accession>A0A6J6P6Y1</accession>
<keyword evidence="5 6" id="KW-0472">Membrane</keyword>
<dbReference type="EMBL" id="CAEZXM010000163">
    <property type="protein sequence ID" value="CAB4695140.1"/>
    <property type="molecule type" value="Genomic_DNA"/>
</dbReference>
<dbReference type="GO" id="GO:0005886">
    <property type="term" value="C:plasma membrane"/>
    <property type="evidence" value="ECO:0007669"/>
    <property type="project" value="UniProtKB-SubCell"/>
</dbReference>
<dbReference type="PANTHER" id="PTHR36115">
    <property type="entry name" value="PROLINE-RICH ANTIGEN HOMOLOG-RELATED"/>
    <property type="match status" value="1"/>
</dbReference>
<name>A0A6J6P6Y1_9ZZZZ</name>
<evidence type="ECO:0000256" key="5">
    <source>
        <dbReference type="ARBA" id="ARBA00023136"/>
    </source>
</evidence>
<reference evidence="8" key="1">
    <citation type="submission" date="2020-05" db="EMBL/GenBank/DDBJ databases">
        <authorList>
            <person name="Chiriac C."/>
            <person name="Salcher M."/>
            <person name="Ghai R."/>
            <person name="Kavagutti S V."/>
        </authorList>
    </citation>
    <scope>NUCLEOTIDE SEQUENCE</scope>
</reference>
<keyword evidence="4 6" id="KW-1133">Transmembrane helix</keyword>